<evidence type="ECO:0000313" key="3">
    <source>
        <dbReference type="EMBL" id="OBX82980.1"/>
    </source>
</evidence>
<evidence type="ECO:0000313" key="6">
    <source>
        <dbReference type="Proteomes" id="UP000092575"/>
    </source>
</evidence>
<evidence type="ECO:0000313" key="5">
    <source>
        <dbReference type="EMBL" id="QPT43625.1"/>
    </source>
</evidence>
<feature type="region of interest" description="Disordered" evidence="1">
    <location>
        <begin position="429"/>
        <end position="466"/>
    </location>
</feature>
<dbReference type="EMBL" id="CP065727">
    <property type="protein sequence ID" value="QPT43625.1"/>
    <property type="molecule type" value="Genomic_DNA"/>
</dbReference>
<dbReference type="EMBL" id="LXTW01000033">
    <property type="protein sequence ID" value="OBX82980.1"/>
    <property type="molecule type" value="Genomic_DNA"/>
</dbReference>
<dbReference type="EMBL" id="CP065727">
    <property type="protein sequence ID" value="QPT43580.1"/>
    <property type="molecule type" value="Genomic_DNA"/>
</dbReference>
<evidence type="ECO:0000313" key="4">
    <source>
        <dbReference type="EMBL" id="QPT43580.1"/>
    </source>
</evidence>
<dbReference type="RefSeq" id="WP_067010109.1">
    <property type="nucleotide sequence ID" value="NZ_CP065727.1"/>
</dbReference>
<dbReference type="STRING" id="478.A7456_06130"/>
<feature type="domain" description="Large polyvalent protein-associated" evidence="2">
    <location>
        <begin position="143"/>
        <end position="236"/>
    </location>
</feature>
<evidence type="ECO:0000259" key="2">
    <source>
        <dbReference type="Pfam" id="PF18821"/>
    </source>
</evidence>
<dbReference type="AlphaFoldDB" id="A0A1B8QHY8"/>
<dbReference type="InterPro" id="IPR040677">
    <property type="entry name" value="LPD7"/>
</dbReference>
<proteinExistence type="predicted"/>
<sequence length="466" mass="53287">MSNFKTGTIADVGYDDYKGKQTFYLVLQNEKGENAEPIRGKGLEEAFNKVGDLKKGDTVNLKDFGIDETTKKRMWEIERHEPYQDLQNSISQDKERTVAKEKSPDEVVQEAQNAWQGKTERKPEEFENLPSSIKNNYYAITKNRFLQDEKVNYYDKDDKDQVNIAFEDRKDSLNTSRQDEKTINAMLDMAESKNWTKIQLKGTEEFKQKAWLEASLRGIETKGYTPSEKDQAELIAKQKERTQNTVIAEEVKITDTTPQGEAKDNKDKLDPKEIAKEIPPVRPIVAGAFVAKDTKGTDDKLQEKSALQIKADIRQITQNGYKNGTISNRDDLVKHLSELGYTIKENDKSIVVTPQDSTQKVKLTNEMFTKDYDALKDIKAKLEPQAMQQQYPKLSDENIAKAVLWKEIILDRYETPQAQQKALHNLHSTLPDVASGKKELPPIPQNEIKPDIEVRTPDNGEQSRSR</sequence>
<dbReference type="Proteomes" id="UP000594834">
    <property type="component" value="Plasmid unnamed"/>
</dbReference>
<reference evidence="4 7" key="2">
    <citation type="submission" date="2020-12" db="EMBL/GenBank/DDBJ databases">
        <title>FDA dAtabase for Regulatory Grade micrObial Sequences (FDA-ARGOS): Supporting development and validation of Infectious Disease Dx tests.</title>
        <authorList>
            <person name="Sproer C."/>
            <person name="Gronow S."/>
            <person name="Severitt S."/>
            <person name="Schroder I."/>
            <person name="Tallon L."/>
            <person name="Sadzewicz L."/>
            <person name="Zhao X."/>
            <person name="Boylan J."/>
            <person name="Ott S."/>
            <person name="Bowen H."/>
            <person name="Vavikolanu K."/>
            <person name="Mehta A."/>
            <person name="Aluvathingal J."/>
            <person name="Nadendla S."/>
            <person name="Lowell S."/>
            <person name="Myers T."/>
            <person name="Yan Y."/>
            <person name="Sichtig H."/>
        </authorList>
    </citation>
    <scope>NUCLEOTIDE SEQUENCE [LARGE SCALE GENOMIC DNA]</scope>
    <source>
        <strain evidence="4 7">FDAARGOS_869</strain>
        <plasmid evidence="4 7">unnamed</plasmid>
    </source>
</reference>
<geneLocation type="plasmid" evidence="4 7">
    <name>unnamed</name>
</geneLocation>
<keyword evidence="4" id="KW-0614">Plasmid</keyword>
<keyword evidence="7" id="KW-1185">Reference proteome</keyword>
<dbReference type="Pfam" id="PF18821">
    <property type="entry name" value="LPD7"/>
    <property type="match status" value="1"/>
</dbReference>
<evidence type="ECO:0000256" key="1">
    <source>
        <dbReference type="SAM" id="MobiDB-lite"/>
    </source>
</evidence>
<organism evidence="3 6">
    <name type="scientific">Moraxella nonliquefaciens</name>
    <dbReference type="NCBI Taxonomy" id="478"/>
    <lineage>
        <taxon>Bacteria</taxon>
        <taxon>Pseudomonadati</taxon>
        <taxon>Pseudomonadota</taxon>
        <taxon>Gammaproteobacteria</taxon>
        <taxon>Moraxellales</taxon>
        <taxon>Moraxellaceae</taxon>
        <taxon>Moraxella</taxon>
    </lineage>
</organism>
<accession>A0A1B8QHY8</accession>
<reference evidence="3 6" key="1">
    <citation type="submission" date="2016-05" db="EMBL/GenBank/DDBJ databases">
        <title>Draft genome sequence of Moraxella nonliquefaciens CCUG 348T.</title>
        <authorList>
            <person name="Salva-Serra F."/>
            <person name="Engstrom-Jakobsson H."/>
            <person name="Thorell K."/>
            <person name="Gonzales-Siles L."/>
            <person name="Karlsson R."/>
            <person name="Boulund F."/>
            <person name="Engstrand L."/>
            <person name="Kristiansson E."/>
            <person name="Moore E."/>
        </authorList>
    </citation>
    <scope>NUCLEOTIDE SEQUENCE [LARGE SCALE GENOMIC DNA]</scope>
    <source>
        <strain evidence="3 6">CCUG 348</strain>
    </source>
</reference>
<feature type="compositionally biased region" description="Basic and acidic residues" evidence="1">
    <location>
        <begin position="448"/>
        <end position="466"/>
    </location>
</feature>
<evidence type="ECO:0000313" key="7">
    <source>
        <dbReference type="Proteomes" id="UP000594834"/>
    </source>
</evidence>
<protein>
    <recommendedName>
        <fullName evidence="2">Large polyvalent protein-associated domain-containing protein</fullName>
    </recommendedName>
</protein>
<gene>
    <name evidence="3" type="ORF">A7456_06130</name>
    <name evidence="5" type="ORF">I6G26_00140</name>
    <name evidence="4" type="ORF">I6G26_00375</name>
</gene>
<name>A0A1B8QHY8_MORNO</name>
<dbReference type="Proteomes" id="UP000092575">
    <property type="component" value="Unassembled WGS sequence"/>
</dbReference>